<dbReference type="InterPro" id="IPR001849">
    <property type="entry name" value="PH_domain"/>
</dbReference>
<organism evidence="5 6">
    <name type="scientific">Diploptera punctata</name>
    <name type="common">Pacific beetle cockroach</name>
    <dbReference type="NCBI Taxonomy" id="6984"/>
    <lineage>
        <taxon>Eukaryota</taxon>
        <taxon>Metazoa</taxon>
        <taxon>Ecdysozoa</taxon>
        <taxon>Arthropoda</taxon>
        <taxon>Hexapoda</taxon>
        <taxon>Insecta</taxon>
        <taxon>Pterygota</taxon>
        <taxon>Neoptera</taxon>
        <taxon>Polyneoptera</taxon>
        <taxon>Dictyoptera</taxon>
        <taxon>Blattodea</taxon>
        <taxon>Blaberoidea</taxon>
        <taxon>Blaberidae</taxon>
        <taxon>Diplopterinae</taxon>
        <taxon>Diploptera</taxon>
    </lineage>
</organism>
<dbReference type="GO" id="GO:0016020">
    <property type="term" value="C:membrane"/>
    <property type="evidence" value="ECO:0007669"/>
    <property type="project" value="TreeGrafter"/>
</dbReference>
<dbReference type="PANTHER" id="PTHR23182:SF1">
    <property type="entry name" value="RHO GTPASE ACTIVATING PROTEIN AT 1A, ISOFORM E"/>
    <property type="match status" value="1"/>
</dbReference>
<evidence type="ECO:0000313" key="5">
    <source>
        <dbReference type="EMBL" id="KAJ9596923.1"/>
    </source>
</evidence>
<sequence length="518" mass="58584">MGTCASGRDKFTFELKWYIPLSDIVIFEEPAVEPRENSPANIVALKSQACTVRDQILWDERNEDKRSRLGSRGSDKQRKKLADLEAQLVLASPNLVFRVGNRSAARTYTFFLSSEFERTQWIEAVHALQRSVCRIEGSLSMYELQAWITACRTFLKTNMGSYLLRTGRDESLLVGDLHLTLKELQDLDQPADLFVCVEVDSYGHYFRKAKSKLVCNSANPRWNEQFIIELEGSQNLRILLYEESQDRAILRAKCTQKLSRSWLGDRAVDKLVPMHNCSLLITLQFVPSEVTLRRVPTARTAGLFGAKIQQVCKRQKREVPFIVTACVREVERRGMAEVGIYRVSGSASDLGRLKKSFETNSYEAEQLLKEVDIHSVTGILKLYLRELPEALFTDELYPKFFEAFNSSGGSDAAAKRRNLLHQCFNMLPQQNQNIINYLLAHLVRVNQHEAQNKMSLHNLATVFGPTLLRPGCSGSGKSDSGSRQQRCDPLAAGTVDVMAQAGILYYFLQCHANPGQQS</sequence>
<dbReference type="PANTHER" id="PTHR23182">
    <property type="entry name" value="BREAKPOINT CLUSTER REGION PROTEIN BCR"/>
    <property type="match status" value="1"/>
</dbReference>
<dbReference type="InterPro" id="IPR000198">
    <property type="entry name" value="RhoGAP_dom"/>
</dbReference>
<dbReference type="SUPFAM" id="SSF50729">
    <property type="entry name" value="PH domain-like"/>
    <property type="match status" value="1"/>
</dbReference>
<dbReference type="Gene3D" id="1.10.555.10">
    <property type="entry name" value="Rho GTPase activation protein"/>
    <property type="match status" value="1"/>
</dbReference>
<dbReference type="InterPro" id="IPR008936">
    <property type="entry name" value="Rho_GTPase_activation_prot"/>
</dbReference>
<gene>
    <name evidence="5" type="ORF">L9F63_012048</name>
</gene>
<dbReference type="Proteomes" id="UP001233999">
    <property type="component" value="Unassembled WGS sequence"/>
</dbReference>
<evidence type="ECO:0000256" key="1">
    <source>
        <dbReference type="ARBA" id="ARBA00022658"/>
    </source>
</evidence>
<dbReference type="InterPro" id="IPR000008">
    <property type="entry name" value="C2_dom"/>
</dbReference>
<keyword evidence="6" id="KW-1185">Reference proteome</keyword>
<dbReference type="SUPFAM" id="SSF49562">
    <property type="entry name" value="C2 domain (Calcium/lipid-binding domain, CaLB)"/>
    <property type="match status" value="1"/>
</dbReference>
<dbReference type="SUPFAM" id="SSF48350">
    <property type="entry name" value="GTPase activation domain, GAP"/>
    <property type="match status" value="1"/>
</dbReference>
<dbReference type="FunFam" id="1.10.555.10:FF:000004">
    <property type="entry name" value="active breakpoint cluster region-related protein-like"/>
    <property type="match status" value="1"/>
</dbReference>
<dbReference type="GO" id="GO:0007165">
    <property type="term" value="P:signal transduction"/>
    <property type="evidence" value="ECO:0007669"/>
    <property type="project" value="InterPro"/>
</dbReference>
<proteinExistence type="predicted"/>
<reference evidence="5" key="1">
    <citation type="journal article" date="2023" name="IScience">
        <title>Live-bearing cockroach genome reveals convergent evolutionary mechanisms linked to viviparity in insects and beyond.</title>
        <authorList>
            <person name="Fouks B."/>
            <person name="Harrison M.C."/>
            <person name="Mikhailova A.A."/>
            <person name="Marchal E."/>
            <person name="English S."/>
            <person name="Carruthers M."/>
            <person name="Jennings E.C."/>
            <person name="Chiamaka E.L."/>
            <person name="Frigard R.A."/>
            <person name="Pippel M."/>
            <person name="Attardo G.M."/>
            <person name="Benoit J.B."/>
            <person name="Bornberg-Bauer E."/>
            <person name="Tobe S.S."/>
        </authorList>
    </citation>
    <scope>NUCLEOTIDE SEQUENCE</scope>
    <source>
        <strain evidence="5">Stay&amp;Tobe</strain>
    </source>
</reference>
<dbReference type="PROSITE" id="PS50003">
    <property type="entry name" value="PH_DOMAIN"/>
    <property type="match status" value="1"/>
</dbReference>
<dbReference type="PROSITE" id="PS50238">
    <property type="entry name" value="RHOGAP"/>
    <property type="match status" value="1"/>
</dbReference>
<accession>A0AAD8ENQ3</accession>
<dbReference type="SMART" id="SM00324">
    <property type="entry name" value="RhoGAP"/>
    <property type="match status" value="1"/>
</dbReference>
<feature type="domain" description="C2" evidence="3">
    <location>
        <begin position="158"/>
        <end position="272"/>
    </location>
</feature>
<dbReference type="EMBL" id="JASPKZ010001954">
    <property type="protein sequence ID" value="KAJ9596923.1"/>
    <property type="molecule type" value="Genomic_DNA"/>
</dbReference>
<feature type="domain" description="Rho-GAP" evidence="4">
    <location>
        <begin position="306"/>
        <end position="498"/>
    </location>
</feature>
<dbReference type="InterPro" id="IPR035892">
    <property type="entry name" value="C2_domain_sf"/>
</dbReference>
<dbReference type="SMART" id="SM00239">
    <property type="entry name" value="C2"/>
    <property type="match status" value="1"/>
</dbReference>
<comment type="caution">
    <text evidence="5">The sequence shown here is derived from an EMBL/GenBank/DDBJ whole genome shotgun (WGS) entry which is preliminary data.</text>
</comment>
<dbReference type="GO" id="GO:0005096">
    <property type="term" value="F:GTPase activator activity"/>
    <property type="evidence" value="ECO:0007669"/>
    <property type="project" value="InterPro"/>
</dbReference>
<protein>
    <recommendedName>
        <fullName evidence="7">Breakpoint cluster region protein</fullName>
    </recommendedName>
</protein>
<dbReference type="GO" id="GO:0005085">
    <property type="term" value="F:guanyl-nucleotide exchange factor activity"/>
    <property type="evidence" value="ECO:0007669"/>
    <property type="project" value="UniProtKB-KW"/>
</dbReference>
<dbReference type="InterPro" id="IPR037769">
    <property type="entry name" value="Abr/Bcr"/>
</dbReference>
<dbReference type="Gene3D" id="2.60.40.150">
    <property type="entry name" value="C2 domain"/>
    <property type="match status" value="1"/>
</dbReference>
<name>A0AAD8ENQ3_DIPPU</name>
<evidence type="ECO:0008006" key="7">
    <source>
        <dbReference type="Google" id="ProtNLM"/>
    </source>
</evidence>
<evidence type="ECO:0000259" key="3">
    <source>
        <dbReference type="PROSITE" id="PS50004"/>
    </source>
</evidence>
<reference evidence="5" key="2">
    <citation type="submission" date="2023-05" db="EMBL/GenBank/DDBJ databases">
        <authorList>
            <person name="Fouks B."/>
        </authorList>
    </citation>
    <scope>NUCLEOTIDE SEQUENCE</scope>
    <source>
        <strain evidence="5">Stay&amp;Tobe</strain>
        <tissue evidence="5">Testes</tissue>
    </source>
</reference>
<evidence type="ECO:0000313" key="6">
    <source>
        <dbReference type="Proteomes" id="UP001233999"/>
    </source>
</evidence>
<dbReference type="Pfam" id="PF00620">
    <property type="entry name" value="RhoGAP"/>
    <property type="match status" value="1"/>
</dbReference>
<keyword evidence="1" id="KW-0344">Guanine-nucleotide releasing factor</keyword>
<dbReference type="Pfam" id="PF00168">
    <property type="entry name" value="C2"/>
    <property type="match status" value="1"/>
</dbReference>
<dbReference type="PROSITE" id="PS50004">
    <property type="entry name" value="C2"/>
    <property type="match status" value="1"/>
</dbReference>
<dbReference type="AlphaFoldDB" id="A0AAD8ENQ3"/>
<feature type="domain" description="PH" evidence="2">
    <location>
        <begin position="1"/>
        <end position="130"/>
    </location>
</feature>
<evidence type="ECO:0000259" key="2">
    <source>
        <dbReference type="PROSITE" id="PS50003"/>
    </source>
</evidence>
<evidence type="ECO:0000259" key="4">
    <source>
        <dbReference type="PROSITE" id="PS50238"/>
    </source>
</evidence>